<dbReference type="EMBL" id="RZGK01000014">
    <property type="protein sequence ID" value="KAF9694032.1"/>
    <property type="molecule type" value="Genomic_DNA"/>
</dbReference>
<keyword evidence="5" id="KW-1185">Reference proteome</keyword>
<comment type="caution">
    <text evidence="4">The sequence shown here is derived from an EMBL/GenBank/DDBJ whole genome shotgun (WGS) entry which is preliminary data.</text>
</comment>
<dbReference type="OrthoDB" id="3918601at2759"/>
<protein>
    <recommendedName>
        <fullName evidence="3">Rhodopsin domain-containing protein</fullName>
    </recommendedName>
</protein>
<feature type="transmembrane region" description="Helical" evidence="2">
    <location>
        <begin position="59"/>
        <end position="81"/>
    </location>
</feature>
<accession>A0A8H7J0J4</accession>
<name>A0A8H7J0J4_9PLEO</name>
<evidence type="ECO:0000256" key="1">
    <source>
        <dbReference type="SAM" id="MobiDB-lite"/>
    </source>
</evidence>
<dbReference type="Pfam" id="PF20684">
    <property type="entry name" value="Fung_rhodopsin"/>
    <property type="match status" value="1"/>
</dbReference>
<feature type="transmembrane region" description="Helical" evidence="2">
    <location>
        <begin position="108"/>
        <end position="130"/>
    </location>
</feature>
<feature type="region of interest" description="Disordered" evidence="1">
    <location>
        <begin position="288"/>
        <end position="386"/>
    </location>
</feature>
<evidence type="ECO:0000313" key="4">
    <source>
        <dbReference type="EMBL" id="KAF9694032.1"/>
    </source>
</evidence>
<gene>
    <name evidence="4" type="ORF">EKO04_007970</name>
</gene>
<feature type="transmembrane region" description="Helical" evidence="2">
    <location>
        <begin position="179"/>
        <end position="205"/>
    </location>
</feature>
<feature type="domain" description="Rhodopsin" evidence="3">
    <location>
        <begin position="44"/>
        <end position="278"/>
    </location>
</feature>
<keyword evidence="2" id="KW-0812">Transmembrane</keyword>
<evidence type="ECO:0000313" key="5">
    <source>
        <dbReference type="Proteomes" id="UP000651452"/>
    </source>
</evidence>
<feature type="compositionally biased region" description="Basic and acidic residues" evidence="1">
    <location>
        <begin position="376"/>
        <end position="385"/>
    </location>
</feature>
<feature type="transmembrane region" description="Helical" evidence="2">
    <location>
        <begin position="137"/>
        <end position="159"/>
    </location>
</feature>
<reference evidence="4" key="2">
    <citation type="submission" date="2020-09" db="EMBL/GenBank/DDBJ databases">
        <title>Reference genome assembly for Australian Ascochyta lentis isolate Al4.</title>
        <authorList>
            <person name="Lee R.C."/>
            <person name="Farfan-Caceres L.M."/>
            <person name="Debler J.W."/>
            <person name="Williams A.H."/>
            <person name="Henares B.M."/>
        </authorList>
    </citation>
    <scope>NUCLEOTIDE SEQUENCE</scope>
    <source>
        <strain evidence="4">Al4</strain>
    </source>
</reference>
<evidence type="ECO:0000259" key="3">
    <source>
        <dbReference type="Pfam" id="PF20684"/>
    </source>
</evidence>
<keyword evidence="2" id="KW-1133">Transmembrane helix</keyword>
<sequence>MTVIFISSHHPIPRQPGSREDLGPFLNVVTWILLITSVLAVSTRLVTKRALRRRVDIDDAFVLLALITRIGSGASVSIQVANGLGRDFSTLNEKEIEAYLKAGYANKILYIATLALAKLSIISLLMILTASNKHRNLGLGLTGFIALWGVVSIFVTSFQCGSTYPWRTGDAGRECIDMIAFWQGMGVVNILTDLALILFPVHVIITLQMSMAKKVTILTLFGARSLDIVATAVQMTYIGSFSSPNPSRDHWKWILMTQIIECITILTSCVPYLRPLLESIPSGLYGSDEIRRRGTPSELGYSRRKGGSYQLSSTDSKAGDTRPQSRKSRTESGVKRFLPMLSQDRTTHSNSASGVPGGPRRLDGRIDVEITASANKTEKDRKWETDSIGSNSKILKTTVVSAEWEEAQQQSREGSVDEIKVLK</sequence>
<dbReference type="PANTHER" id="PTHR38794:SF1">
    <property type="entry name" value="INTEGRAL MEMBRANE PROTEIN"/>
    <property type="match status" value="1"/>
</dbReference>
<keyword evidence="2" id="KW-0472">Membrane</keyword>
<dbReference type="InterPro" id="IPR049326">
    <property type="entry name" value="Rhodopsin_dom_fungi"/>
</dbReference>
<dbReference type="Proteomes" id="UP000651452">
    <property type="component" value="Unassembled WGS sequence"/>
</dbReference>
<dbReference type="PANTHER" id="PTHR38794">
    <property type="entry name" value="INTEGRAL MEMBRANE PROTEIN"/>
    <property type="match status" value="1"/>
</dbReference>
<reference evidence="4" key="1">
    <citation type="submission" date="2018-12" db="EMBL/GenBank/DDBJ databases">
        <authorList>
            <person name="Syme R.A."/>
            <person name="Farfan-Caceres L."/>
            <person name="Lichtenzveig J."/>
        </authorList>
    </citation>
    <scope>NUCLEOTIDE SEQUENCE</scope>
    <source>
        <strain evidence="4">Al4</strain>
    </source>
</reference>
<evidence type="ECO:0000256" key="2">
    <source>
        <dbReference type="SAM" id="Phobius"/>
    </source>
</evidence>
<dbReference type="AlphaFoldDB" id="A0A8H7J0J4"/>
<organism evidence="4 5">
    <name type="scientific">Ascochyta lentis</name>
    <dbReference type="NCBI Taxonomy" id="205686"/>
    <lineage>
        <taxon>Eukaryota</taxon>
        <taxon>Fungi</taxon>
        <taxon>Dikarya</taxon>
        <taxon>Ascomycota</taxon>
        <taxon>Pezizomycotina</taxon>
        <taxon>Dothideomycetes</taxon>
        <taxon>Pleosporomycetidae</taxon>
        <taxon>Pleosporales</taxon>
        <taxon>Pleosporineae</taxon>
        <taxon>Didymellaceae</taxon>
        <taxon>Ascochyta</taxon>
    </lineage>
</organism>
<proteinExistence type="predicted"/>
<feature type="transmembrane region" description="Helical" evidence="2">
    <location>
        <begin position="28"/>
        <end position="47"/>
    </location>
</feature>